<feature type="compositionally biased region" description="Basic and acidic residues" evidence="1">
    <location>
        <begin position="72"/>
        <end position="81"/>
    </location>
</feature>
<dbReference type="NCBIfam" id="TIGR00277">
    <property type="entry name" value="HDIG"/>
    <property type="match status" value="1"/>
</dbReference>
<feature type="domain" description="HD-GYP" evidence="2">
    <location>
        <begin position="127"/>
        <end position="324"/>
    </location>
</feature>
<dbReference type="KEGG" id="pspi:PS2015_115"/>
<dbReference type="STRING" id="1249552.PS2015_115"/>
<dbReference type="Gene3D" id="1.10.3210.10">
    <property type="entry name" value="Hypothetical protein af1432"/>
    <property type="match status" value="1"/>
</dbReference>
<keyword evidence="3" id="KW-0378">Hydrolase</keyword>
<protein>
    <submittedName>
        <fullName evidence="3">Hydrolase</fullName>
    </submittedName>
</protein>
<dbReference type="EMBL" id="CP013189">
    <property type="protein sequence ID" value="ALO44811.1"/>
    <property type="molecule type" value="Genomic_DNA"/>
</dbReference>
<gene>
    <name evidence="3" type="ORF">PS2015_115</name>
</gene>
<evidence type="ECO:0000256" key="1">
    <source>
        <dbReference type="SAM" id="MobiDB-lite"/>
    </source>
</evidence>
<dbReference type="Proteomes" id="UP000065641">
    <property type="component" value="Chromosome"/>
</dbReference>
<dbReference type="CDD" id="cd00077">
    <property type="entry name" value="HDc"/>
    <property type="match status" value="1"/>
</dbReference>
<name>A0A0S2K8Z7_9GAMM</name>
<dbReference type="PROSITE" id="PS51832">
    <property type="entry name" value="HD_GYP"/>
    <property type="match status" value="1"/>
</dbReference>
<reference evidence="3 4" key="1">
    <citation type="submission" date="2015-11" db="EMBL/GenBank/DDBJ databases">
        <authorList>
            <person name="Zhang Y."/>
            <person name="Guo Z."/>
        </authorList>
    </citation>
    <scope>NUCLEOTIDE SEQUENCE [LARGE SCALE GENOMIC DNA]</scope>
    <source>
        <strain evidence="3 4">KCTC 32221</strain>
    </source>
</reference>
<dbReference type="InterPro" id="IPR037522">
    <property type="entry name" value="HD_GYP_dom"/>
</dbReference>
<dbReference type="PANTHER" id="PTHR43155">
    <property type="entry name" value="CYCLIC DI-GMP PHOSPHODIESTERASE PA4108-RELATED"/>
    <property type="match status" value="1"/>
</dbReference>
<dbReference type="PANTHER" id="PTHR43155:SF2">
    <property type="entry name" value="CYCLIC DI-GMP PHOSPHODIESTERASE PA4108"/>
    <property type="match status" value="1"/>
</dbReference>
<evidence type="ECO:0000313" key="3">
    <source>
        <dbReference type="EMBL" id="ALO44811.1"/>
    </source>
</evidence>
<evidence type="ECO:0000259" key="2">
    <source>
        <dbReference type="PROSITE" id="PS51832"/>
    </source>
</evidence>
<dbReference type="InterPro" id="IPR021812">
    <property type="entry name" value="DUF3391"/>
</dbReference>
<organism evidence="3 4">
    <name type="scientific">Pseudohongiella spirulinae</name>
    <dbReference type="NCBI Taxonomy" id="1249552"/>
    <lineage>
        <taxon>Bacteria</taxon>
        <taxon>Pseudomonadati</taxon>
        <taxon>Pseudomonadota</taxon>
        <taxon>Gammaproteobacteria</taxon>
        <taxon>Pseudomonadales</taxon>
        <taxon>Pseudohongiellaceae</taxon>
        <taxon>Pseudohongiella</taxon>
    </lineage>
</organism>
<proteinExistence type="predicted"/>
<dbReference type="Pfam" id="PF11871">
    <property type="entry name" value="DUF3391"/>
    <property type="match status" value="1"/>
</dbReference>
<keyword evidence="4" id="KW-1185">Reference proteome</keyword>
<evidence type="ECO:0000313" key="4">
    <source>
        <dbReference type="Proteomes" id="UP000065641"/>
    </source>
</evidence>
<dbReference type="AlphaFoldDB" id="A0A0S2K8Z7"/>
<dbReference type="SUPFAM" id="SSF109604">
    <property type="entry name" value="HD-domain/PDEase-like"/>
    <property type="match status" value="1"/>
</dbReference>
<dbReference type="PATRIC" id="fig|1249552.3.peg.117"/>
<feature type="region of interest" description="Disordered" evidence="1">
    <location>
        <begin position="51"/>
        <end position="86"/>
    </location>
</feature>
<dbReference type="SMART" id="SM00471">
    <property type="entry name" value="HDc"/>
    <property type="match status" value="1"/>
</dbReference>
<dbReference type="InterPro" id="IPR006675">
    <property type="entry name" value="HDIG_dom"/>
</dbReference>
<dbReference type="InterPro" id="IPR003607">
    <property type="entry name" value="HD/PDEase_dom"/>
</dbReference>
<dbReference type="GO" id="GO:0008081">
    <property type="term" value="F:phosphoric diester hydrolase activity"/>
    <property type="evidence" value="ECO:0007669"/>
    <property type="project" value="UniProtKB-ARBA"/>
</dbReference>
<accession>A0A0S2K8Z7</accession>
<sequence length="394" mass="43825">MFITELHGSWLHHPFWKSRFLLEDADDLAKLKSSGIKMVSVDLAKSLPGAVSSLEGKKEPPETSPRPPGVTEEEKPQKAARSDMQQELNRARQLCEYSREAVTAMFKEARMGKAISGETATEIVTQINESVARQPHALIALARLKTSDNYTYMHSVAVCAMMIALARELKLSDAEVKAAGAAGLMHDIGKMAIPDSILNKPGALTDPEFAEMRKHPERGVEILNQLTDIPPEVAEVCLHHHEKYNGTGYPHQLAGELISRMARMGAICDVYDAITSDRPYKKGWGPAESLQKMATWKGHFDPDYFQAFVRTIGIYPVGSLVRLKSQRLAVVIEQNSTSLIKPKVKVFFSLRSKLPLTQAVLDLSAQGVVDSIEAREPSENWNFPYLDDLWQEFG</sequence>
<dbReference type="Pfam" id="PF13487">
    <property type="entry name" value="HD_5"/>
    <property type="match status" value="1"/>
</dbReference>